<accession>A0ABV6B286</accession>
<dbReference type="PANTHER" id="PTHR34822">
    <property type="entry name" value="GRPB DOMAIN PROTEIN (AFU_ORTHOLOGUE AFUA_1G01530)"/>
    <property type="match status" value="1"/>
</dbReference>
<organism evidence="1 2">
    <name type="scientific">Deinococcus oregonensis</name>
    <dbReference type="NCBI Taxonomy" id="1805970"/>
    <lineage>
        <taxon>Bacteria</taxon>
        <taxon>Thermotogati</taxon>
        <taxon>Deinococcota</taxon>
        <taxon>Deinococci</taxon>
        <taxon>Deinococcales</taxon>
        <taxon>Deinococcaceae</taxon>
        <taxon>Deinococcus</taxon>
    </lineage>
</organism>
<keyword evidence="2" id="KW-1185">Reference proteome</keyword>
<protein>
    <submittedName>
        <fullName evidence="1">GrpB family protein</fullName>
    </submittedName>
</protein>
<dbReference type="InterPro" id="IPR043519">
    <property type="entry name" value="NT_sf"/>
</dbReference>
<evidence type="ECO:0000313" key="1">
    <source>
        <dbReference type="EMBL" id="MFB9993805.1"/>
    </source>
</evidence>
<comment type="caution">
    <text evidence="1">The sequence shown here is derived from an EMBL/GenBank/DDBJ whole genome shotgun (WGS) entry which is preliminary data.</text>
</comment>
<proteinExistence type="predicted"/>
<dbReference type="InterPro" id="IPR007344">
    <property type="entry name" value="GrpB/CoaE"/>
</dbReference>
<evidence type="ECO:0000313" key="2">
    <source>
        <dbReference type="Proteomes" id="UP001589733"/>
    </source>
</evidence>
<dbReference type="EMBL" id="JBHLYR010000057">
    <property type="protein sequence ID" value="MFB9993805.1"/>
    <property type="molecule type" value="Genomic_DNA"/>
</dbReference>
<dbReference type="Proteomes" id="UP001589733">
    <property type="component" value="Unassembled WGS sequence"/>
</dbReference>
<dbReference type="Gene3D" id="3.30.460.10">
    <property type="entry name" value="Beta Polymerase, domain 2"/>
    <property type="match status" value="1"/>
</dbReference>
<reference evidence="1 2" key="1">
    <citation type="submission" date="2024-09" db="EMBL/GenBank/DDBJ databases">
        <authorList>
            <person name="Sun Q."/>
            <person name="Mori K."/>
        </authorList>
    </citation>
    <scope>NUCLEOTIDE SEQUENCE [LARGE SCALE GENOMIC DNA]</scope>
    <source>
        <strain evidence="1 2">JCM 13503</strain>
    </source>
</reference>
<dbReference type="PANTHER" id="PTHR34822:SF1">
    <property type="entry name" value="GRPB FAMILY PROTEIN"/>
    <property type="match status" value="1"/>
</dbReference>
<dbReference type="RefSeq" id="WP_380013358.1">
    <property type="nucleotide sequence ID" value="NZ_JBHLYR010000057.1"/>
</dbReference>
<name>A0ABV6B286_9DEIO</name>
<dbReference type="SUPFAM" id="SSF81301">
    <property type="entry name" value="Nucleotidyltransferase"/>
    <property type="match status" value="1"/>
</dbReference>
<sequence length="129" mass="13544">MTLGLKRGTAALRPSSAEYPALFEEERARVQGALGALAVSLQQVGSTSIPGLPGKPILDLAVGVQDSGQIDACISPLQAIGYTSFGNREGWGEYGQIKAALAEAHADNRTQYTAQKGVVVRRVLAEFAC</sequence>
<gene>
    <name evidence="1" type="ORF">ACFFLM_17750</name>
</gene>
<dbReference type="Pfam" id="PF04229">
    <property type="entry name" value="GrpB"/>
    <property type="match status" value="1"/>
</dbReference>